<organism evidence="1 2">
    <name type="scientific">Nakamurella alba</name>
    <dbReference type="NCBI Taxonomy" id="2665158"/>
    <lineage>
        <taxon>Bacteria</taxon>
        <taxon>Bacillati</taxon>
        <taxon>Actinomycetota</taxon>
        <taxon>Actinomycetes</taxon>
        <taxon>Nakamurellales</taxon>
        <taxon>Nakamurellaceae</taxon>
        <taxon>Nakamurella</taxon>
    </lineage>
</organism>
<evidence type="ECO:0000313" key="1">
    <source>
        <dbReference type="EMBL" id="MTD15627.1"/>
    </source>
</evidence>
<keyword evidence="2" id="KW-1185">Reference proteome</keyword>
<accession>A0A7K1FN81</accession>
<dbReference type="RefSeq" id="WP_154769592.1">
    <property type="nucleotide sequence ID" value="NZ_WLYK01000006.1"/>
</dbReference>
<reference evidence="1 2" key="1">
    <citation type="submission" date="2019-11" db="EMBL/GenBank/DDBJ databases">
        <authorList>
            <person name="Jiang L.-Q."/>
        </authorList>
    </citation>
    <scope>NUCLEOTIDE SEQUENCE [LARGE SCALE GENOMIC DNA]</scope>
    <source>
        <strain evidence="1 2">YIM 132087</strain>
    </source>
</reference>
<protein>
    <submittedName>
        <fullName evidence="1">Uncharacterized protein</fullName>
    </submittedName>
</protein>
<gene>
    <name evidence="1" type="ORF">GIS00_16970</name>
</gene>
<comment type="caution">
    <text evidence="1">The sequence shown here is derived from an EMBL/GenBank/DDBJ whole genome shotgun (WGS) entry which is preliminary data.</text>
</comment>
<dbReference type="AlphaFoldDB" id="A0A7K1FN81"/>
<dbReference type="Proteomes" id="UP000460221">
    <property type="component" value="Unassembled WGS sequence"/>
</dbReference>
<dbReference type="EMBL" id="WLYK01000006">
    <property type="protein sequence ID" value="MTD15627.1"/>
    <property type="molecule type" value="Genomic_DNA"/>
</dbReference>
<sequence>MSTDGDEIRELAEARAGSGTTRGIVRRDDAACICVETDDRVRFLVILLHDGDHWQVPELLDGTQLPFNAERSAGPPDQIAGLSFQQTAPPGPDRPDTAWTAVCGTAPAGVTEVIIDSGIDGQTVEIDDDGWFLGLVRAAWGHRPAIRYRPSPTVSTG</sequence>
<proteinExistence type="predicted"/>
<evidence type="ECO:0000313" key="2">
    <source>
        <dbReference type="Proteomes" id="UP000460221"/>
    </source>
</evidence>
<name>A0A7K1FN81_9ACTN</name>